<evidence type="ECO:0000313" key="1">
    <source>
        <dbReference type="EMBL" id="VVA97049.1"/>
    </source>
</evidence>
<sequence length="168" mass="18772">MHSFVSRNWRLVYHLHRLQHYLLEKRVVMIRTVFPAQGYAGVTTVIIDNKFPDSPEALFTNEDMSLMANEFTNLQHLELLGCSLVTASGLTYLASRCLKLIYLHLLCCSRFDDDAVLAVVRASKSLQRLKISYCEVTLAGIHTLGTLTTVSAEGCPFSEVIGSFLSSV</sequence>
<keyword evidence="2" id="KW-1185">Reference proteome</keyword>
<dbReference type="SUPFAM" id="SSF52047">
    <property type="entry name" value="RNI-like"/>
    <property type="match status" value="1"/>
</dbReference>
<protein>
    <submittedName>
        <fullName evidence="1">Uncharacterized protein</fullName>
    </submittedName>
</protein>
<dbReference type="GO" id="GO:0019005">
    <property type="term" value="C:SCF ubiquitin ligase complex"/>
    <property type="evidence" value="ECO:0007669"/>
    <property type="project" value="TreeGrafter"/>
</dbReference>
<organism evidence="1 2">
    <name type="scientific">Arabis nemorensis</name>
    <dbReference type="NCBI Taxonomy" id="586526"/>
    <lineage>
        <taxon>Eukaryota</taxon>
        <taxon>Viridiplantae</taxon>
        <taxon>Streptophyta</taxon>
        <taxon>Embryophyta</taxon>
        <taxon>Tracheophyta</taxon>
        <taxon>Spermatophyta</taxon>
        <taxon>Magnoliopsida</taxon>
        <taxon>eudicotyledons</taxon>
        <taxon>Gunneridae</taxon>
        <taxon>Pentapetalae</taxon>
        <taxon>rosids</taxon>
        <taxon>malvids</taxon>
        <taxon>Brassicales</taxon>
        <taxon>Brassicaceae</taxon>
        <taxon>Arabideae</taxon>
        <taxon>Arabis</taxon>
    </lineage>
</organism>
<evidence type="ECO:0000313" key="2">
    <source>
        <dbReference type="Proteomes" id="UP000489600"/>
    </source>
</evidence>
<dbReference type="AlphaFoldDB" id="A0A565B838"/>
<dbReference type="Proteomes" id="UP000489600">
    <property type="component" value="Unassembled WGS sequence"/>
</dbReference>
<accession>A0A565B838</accession>
<reference evidence="1" key="1">
    <citation type="submission" date="2019-07" db="EMBL/GenBank/DDBJ databases">
        <authorList>
            <person name="Dittberner H."/>
        </authorList>
    </citation>
    <scope>NUCLEOTIDE SEQUENCE [LARGE SCALE GENOMIC DNA]</scope>
</reference>
<dbReference type="InterPro" id="IPR032675">
    <property type="entry name" value="LRR_dom_sf"/>
</dbReference>
<dbReference type="SMART" id="SM00367">
    <property type="entry name" value="LRR_CC"/>
    <property type="match status" value="3"/>
</dbReference>
<name>A0A565B838_9BRAS</name>
<dbReference type="EMBL" id="CABITT030000003">
    <property type="protein sequence ID" value="VVA97049.1"/>
    <property type="molecule type" value="Genomic_DNA"/>
</dbReference>
<dbReference type="PANTHER" id="PTHR13318:SF95">
    <property type="entry name" value="F-BOX PROTEIN YLR352W"/>
    <property type="match status" value="1"/>
</dbReference>
<comment type="caution">
    <text evidence="1">The sequence shown here is derived from an EMBL/GenBank/DDBJ whole genome shotgun (WGS) entry which is preliminary data.</text>
</comment>
<dbReference type="InterPro" id="IPR006553">
    <property type="entry name" value="Leu-rich_rpt_Cys-con_subtyp"/>
</dbReference>
<dbReference type="PANTHER" id="PTHR13318">
    <property type="entry name" value="PARTNER OF PAIRED, ISOFORM B-RELATED"/>
    <property type="match status" value="1"/>
</dbReference>
<dbReference type="OrthoDB" id="423607at2759"/>
<dbReference type="Gene3D" id="3.80.10.10">
    <property type="entry name" value="Ribonuclease Inhibitor"/>
    <property type="match status" value="1"/>
</dbReference>
<dbReference type="GO" id="GO:0031146">
    <property type="term" value="P:SCF-dependent proteasomal ubiquitin-dependent protein catabolic process"/>
    <property type="evidence" value="ECO:0007669"/>
    <property type="project" value="TreeGrafter"/>
</dbReference>
<proteinExistence type="predicted"/>
<gene>
    <name evidence="1" type="ORF">ANE_LOCUS7494</name>
</gene>